<dbReference type="Proteomes" id="UP000485058">
    <property type="component" value="Unassembled WGS sequence"/>
</dbReference>
<sequence>MRRSPTSQCEGSLVARAGRGTFTGRLDWPPSPPPPPFPRTVNMVAHCSLGLNGVAPYVGRRSKRKIPWVGSGPLMARALPDTWPGPF</sequence>
<dbReference type="EMBL" id="BLLF01006462">
    <property type="protein sequence ID" value="GFH32272.1"/>
    <property type="molecule type" value="Genomic_DNA"/>
</dbReference>
<organism evidence="1 2">
    <name type="scientific">Haematococcus lacustris</name>
    <name type="common">Green alga</name>
    <name type="synonym">Haematococcus pluvialis</name>
    <dbReference type="NCBI Taxonomy" id="44745"/>
    <lineage>
        <taxon>Eukaryota</taxon>
        <taxon>Viridiplantae</taxon>
        <taxon>Chlorophyta</taxon>
        <taxon>core chlorophytes</taxon>
        <taxon>Chlorophyceae</taxon>
        <taxon>CS clade</taxon>
        <taxon>Chlamydomonadales</taxon>
        <taxon>Haematococcaceae</taxon>
        <taxon>Haematococcus</taxon>
    </lineage>
</organism>
<evidence type="ECO:0000313" key="2">
    <source>
        <dbReference type="Proteomes" id="UP000485058"/>
    </source>
</evidence>
<proteinExistence type="predicted"/>
<comment type="caution">
    <text evidence="1">The sequence shown here is derived from an EMBL/GenBank/DDBJ whole genome shotgun (WGS) entry which is preliminary data.</text>
</comment>
<reference evidence="1 2" key="1">
    <citation type="submission" date="2020-02" db="EMBL/GenBank/DDBJ databases">
        <title>Draft genome sequence of Haematococcus lacustris strain NIES-144.</title>
        <authorList>
            <person name="Morimoto D."/>
            <person name="Nakagawa S."/>
            <person name="Yoshida T."/>
            <person name="Sawayama S."/>
        </authorList>
    </citation>
    <scope>NUCLEOTIDE SEQUENCE [LARGE SCALE GENOMIC DNA]</scope>
    <source>
        <strain evidence="1 2">NIES-144</strain>
    </source>
</reference>
<keyword evidence="2" id="KW-1185">Reference proteome</keyword>
<name>A0A6A0AHW9_HAELA</name>
<dbReference type="AlphaFoldDB" id="A0A6A0AHW9"/>
<evidence type="ECO:0000313" key="1">
    <source>
        <dbReference type="EMBL" id="GFH32272.1"/>
    </source>
</evidence>
<accession>A0A6A0AHW9</accession>
<protein>
    <submittedName>
        <fullName evidence="1">Uncharacterized protein</fullName>
    </submittedName>
</protein>
<gene>
    <name evidence="1" type="ORF">HaLaN_31467</name>
</gene>